<gene>
    <name evidence="1" type="ORF">PGH07_01170</name>
</gene>
<dbReference type="EMBL" id="JAQIBD010000001">
    <property type="protein sequence ID" value="MDM5270782.1"/>
    <property type="molecule type" value="Genomic_DNA"/>
</dbReference>
<organism evidence="1 2">
    <name type="scientific">Sulfurovum zhangzhouensis</name>
    <dbReference type="NCBI Taxonomy" id="3019067"/>
    <lineage>
        <taxon>Bacteria</taxon>
        <taxon>Pseudomonadati</taxon>
        <taxon>Campylobacterota</taxon>
        <taxon>Epsilonproteobacteria</taxon>
        <taxon>Campylobacterales</taxon>
        <taxon>Sulfurovaceae</taxon>
        <taxon>Sulfurovum</taxon>
    </lineage>
</organism>
<dbReference type="RefSeq" id="WP_289412058.1">
    <property type="nucleotide sequence ID" value="NZ_JAQIBD010000001.1"/>
</dbReference>
<evidence type="ECO:0000313" key="1">
    <source>
        <dbReference type="EMBL" id="MDM5270782.1"/>
    </source>
</evidence>
<dbReference type="Proteomes" id="UP001169069">
    <property type="component" value="Unassembled WGS sequence"/>
</dbReference>
<protein>
    <submittedName>
        <fullName evidence="1">Uncharacterized protein</fullName>
    </submittedName>
</protein>
<name>A0ABT7QVB8_9BACT</name>
<evidence type="ECO:0000313" key="2">
    <source>
        <dbReference type="Proteomes" id="UP001169069"/>
    </source>
</evidence>
<accession>A0ABT7QVB8</accession>
<comment type="caution">
    <text evidence="1">The sequence shown here is derived from an EMBL/GenBank/DDBJ whole genome shotgun (WGS) entry which is preliminary data.</text>
</comment>
<sequence>MIINSVFVSGSISIKKLPSQVQNSIQAMIDKRMTILVGDAPGIDTLVQDLCNTQKYLNVIVYTITSSPRYKANKDFQEKNIFVDQEIKKERERQTYKDKAMSEDSEFSLVVWDGSSKGSYANISRALESNKKVKVFYQDINDYLPPEKITPMDLEFIYRENNGYTASEVVEYLQNNGIEIYQRSQDLNKFLINENLLVKDGTVYQPTKKSPELFIVEMYRGKPRGVKFNNQFIDWIEGITSKSKSEQSLFDF</sequence>
<reference evidence="1" key="1">
    <citation type="submission" date="2023-01" db="EMBL/GenBank/DDBJ databases">
        <title>Sulfurovum sp. zt1-1 genome assembly.</title>
        <authorList>
            <person name="Wang J."/>
        </authorList>
    </citation>
    <scope>NUCLEOTIDE SEQUENCE</scope>
    <source>
        <strain evidence="1">Zt1-1</strain>
    </source>
</reference>
<keyword evidence="2" id="KW-1185">Reference proteome</keyword>
<proteinExistence type="predicted"/>